<dbReference type="InterPro" id="IPR002575">
    <property type="entry name" value="Aminoglycoside_PTrfase"/>
</dbReference>
<accession>A0A4R0KVT6</accession>
<dbReference type="Gene3D" id="3.90.1200.10">
    <property type="match status" value="1"/>
</dbReference>
<organism evidence="3 4">
    <name type="scientific">Kribbella pittospori</name>
    <dbReference type="NCBI Taxonomy" id="722689"/>
    <lineage>
        <taxon>Bacteria</taxon>
        <taxon>Bacillati</taxon>
        <taxon>Actinomycetota</taxon>
        <taxon>Actinomycetes</taxon>
        <taxon>Propionibacteriales</taxon>
        <taxon>Kribbellaceae</taxon>
        <taxon>Kribbella</taxon>
    </lineage>
</organism>
<dbReference type="GO" id="GO:0016740">
    <property type="term" value="F:transferase activity"/>
    <property type="evidence" value="ECO:0007669"/>
    <property type="project" value="UniProtKB-KW"/>
</dbReference>
<feature type="region of interest" description="Disordered" evidence="1">
    <location>
        <begin position="1"/>
        <end position="66"/>
    </location>
</feature>
<comment type="caution">
    <text evidence="3">The sequence shown here is derived from an EMBL/GenBank/DDBJ whole genome shotgun (WGS) entry which is preliminary data.</text>
</comment>
<evidence type="ECO:0000259" key="2">
    <source>
        <dbReference type="Pfam" id="PF01636"/>
    </source>
</evidence>
<evidence type="ECO:0000313" key="4">
    <source>
        <dbReference type="Proteomes" id="UP000291144"/>
    </source>
</evidence>
<dbReference type="InterPro" id="IPR011009">
    <property type="entry name" value="Kinase-like_dom_sf"/>
</dbReference>
<dbReference type="AlphaFoldDB" id="A0A4R0KVT6"/>
<proteinExistence type="predicted"/>
<name>A0A4R0KVT6_9ACTN</name>
<dbReference type="EMBL" id="SJKB01000002">
    <property type="protein sequence ID" value="TCC64680.1"/>
    <property type="molecule type" value="Genomic_DNA"/>
</dbReference>
<dbReference type="InterPro" id="IPR051678">
    <property type="entry name" value="AGP_Transferase"/>
</dbReference>
<sequence length="362" mass="39153">MGDHHKDPEIAETGQQHQTAPDQTAETGRRHQTAPDQTAEGGRRDGIAPGQTTEDEQRDGTASEQIVEGGQRDGVAAGQVIEVGGRYGVGAGEIVEVVGGVANRGFVLGEELFLRVSRPGFEGDLRKEAAVVPVARAAGVLTPAIVEYDDSRAIIDAPYVVMRRVHGVEPTAGPPSGLAEQLAQLHEHERTEIPGLPQDDRDDPWQTVDQLAEHGTIDLGTAKWLSDWFTRLSGRFDRNEAKVLIHGDVAAHNLLAGPDGELLALIDWGDAARAPRGMDFAKLPLEHVAAILPEYVRHTQNAVREEEVAAAALWFHLDWGLGKLTADPWPGQRHWTAPPGSRVLGLLRFFAAGPPAPWRDLT</sequence>
<dbReference type="RefSeq" id="WP_131353184.1">
    <property type="nucleotide sequence ID" value="NZ_SJKB01000002.1"/>
</dbReference>
<protein>
    <submittedName>
        <fullName evidence="3">Aminoglycoside phosphotransferase family protein</fullName>
    </submittedName>
</protein>
<dbReference type="Proteomes" id="UP000291144">
    <property type="component" value="Unassembled WGS sequence"/>
</dbReference>
<dbReference type="SUPFAM" id="SSF56112">
    <property type="entry name" value="Protein kinase-like (PK-like)"/>
    <property type="match status" value="1"/>
</dbReference>
<feature type="domain" description="Aminoglycoside phosphotransferase" evidence="2">
    <location>
        <begin position="94"/>
        <end position="295"/>
    </location>
</feature>
<reference evidence="3 4" key="1">
    <citation type="submission" date="2019-02" db="EMBL/GenBank/DDBJ databases">
        <title>Kribbella capetownensis sp. nov. and Kribbella speibonae sp. nov., isolated from soil.</title>
        <authorList>
            <person name="Curtis S.M."/>
            <person name="Norton I."/>
            <person name="Everest G.J."/>
            <person name="Meyers P.R."/>
        </authorList>
    </citation>
    <scope>NUCLEOTIDE SEQUENCE [LARGE SCALE GENOMIC DNA]</scope>
    <source>
        <strain evidence="3 4">NRRL B-24813</strain>
    </source>
</reference>
<dbReference type="OrthoDB" id="3806873at2"/>
<keyword evidence="4" id="KW-1185">Reference proteome</keyword>
<feature type="compositionally biased region" description="Polar residues" evidence="1">
    <location>
        <begin position="13"/>
        <end position="26"/>
    </location>
</feature>
<gene>
    <name evidence="3" type="ORF">E0H73_09915</name>
</gene>
<dbReference type="PANTHER" id="PTHR21310">
    <property type="entry name" value="AMINOGLYCOSIDE PHOSPHOTRANSFERASE-RELATED-RELATED"/>
    <property type="match status" value="1"/>
</dbReference>
<evidence type="ECO:0000256" key="1">
    <source>
        <dbReference type="SAM" id="MobiDB-lite"/>
    </source>
</evidence>
<evidence type="ECO:0000313" key="3">
    <source>
        <dbReference type="EMBL" id="TCC64680.1"/>
    </source>
</evidence>
<keyword evidence="3" id="KW-0808">Transferase</keyword>
<dbReference type="Pfam" id="PF01636">
    <property type="entry name" value="APH"/>
    <property type="match status" value="1"/>
</dbReference>